<comment type="similarity">
    <text evidence="1">Belongs to the AHA1 family.</text>
</comment>
<dbReference type="Gene3D" id="3.30.530.20">
    <property type="match status" value="1"/>
</dbReference>
<dbReference type="SUPFAM" id="SSF55961">
    <property type="entry name" value="Bet v1-like"/>
    <property type="match status" value="1"/>
</dbReference>
<evidence type="ECO:0000259" key="2">
    <source>
        <dbReference type="Pfam" id="PF08327"/>
    </source>
</evidence>
<protein>
    <recommendedName>
        <fullName evidence="2">Activator of Hsp90 ATPase homologue 1/2-like C-terminal domain-containing protein</fullName>
    </recommendedName>
</protein>
<evidence type="ECO:0000313" key="3">
    <source>
        <dbReference type="EMBL" id="KJL33711.1"/>
    </source>
</evidence>
<dbReference type="Proteomes" id="UP000033740">
    <property type="component" value="Unassembled WGS sequence"/>
</dbReference>
<dbReference type="EMBL" id="JYIX01000032">
    <property type="protein sequence ID" value="KJL33711.1"/>
    <property type="molecule type" value="Genomic_DNA"/>
</dbReference>
<dbReference type="InterPro" id="IPR013538">
    <property type="entry name" value="ASHA1/2-like_C"/>
</dbReference>
<accession>A0A0F0LQB7</accession>
<proteinExistence type="inferred from homology"/>
<sequence length="164" mass="17633">MSQIEVTADMAPLSELSFSVSGRVSRPPAEVYEAVADPAQLSRYFTTGGAQGRLEPDADVSWDFADFPGRFPVVVIEAKAPERIVIEWAAAPGSNDTGTTRTVFEFAPIDDGARTLVTITESTWRATAGGAKSAFGNCEGWTGMLAALKAWIEHGINLRDGFYK</sequence>
<comment type="caution">
    <text evidence="3">The sequence shown here is derived from an EMBL/GenBank/DDBJ whole genome shotgun (WGS) entry which is preliminary data.</text>
</comment>
<name>A0A0F0LQB7_9MICO</name>
<feature type="domain" description="Activator of Hsp90 ATPase homologue 1/2-like C-terminal" evidence="2">
    <location>
        <begin position="27"/>
        <end position="152"/>
    </location>
</feature>
<organism evidence="3 4">
    <name type="scientific">Microbacterium azadirachtae</name>
    <dbReference type="NCBI Taxonomy" id="582680"/>
    <lineage>
        <taxon>Bacteria</taxon>
        <taxon>Bacillati</taxon>
        <taxon>Actinomycetota</taxon>
        <taxon>Actinomycetes</taxon>
        <taxon>Micrococcales</taxon>
        <taxon>Microbacteriaceae</taxon>
        <taxon>Microbacterium</taxon>
    </lineage>
</organism>
<keyword evidence="4" id="KW-1185">Reference proteome</keyword>
<dbReference type="AlphaFoldDB" id="A0A0F0LQB7"/>
<dbReference type="InterPro" id="IPR023393">
    <property type="entry name" value="START-like_dom_sf"/>
</dbReference>
<evidence type="ECO:0000256" key="1">
    <source>
        <dbReference type="ARBA" id="ARBA00006817"/>
    </source>
</evidence>
<gene>
    <name evidence="3" type="ORF">RS86_01508</name>
</gene>
<evidence type="ECO:0000313" key="4">
    <source>
        <dbReference type="Proteomes" id="UP000033740"/>
    </source>
</evidence>
<dbReference type="Pfam" id="PF08327">
    <property type="entry name" value="AHSA1"/>
    <property type="match status" value="1"/>
</dbReference>
<reference evidence="3 4" key="1">
    <citation type="submission" date="2015-02" db="EMBL/GenBank/DDBJ databases">
        <title>Draft genome sequences of ten Microbacterium spp. with emphasis on heavy metal contaminated environments.</title>
        <authorList>
            <person name="Corretto E."/>
        </authorList>
    </citation>
    <scope>NUCLEOTIDE SEQUENCE [LARGE SCALE GENOMIC DNA]</scope>
    <source>
        <strain evidence="3 4">ARN176</strain>
    </source>
</reference>
<dbReference type="RefSeq" id="WP_235281682.1">
    <property type="nucleotide sequence ID" value="NZ_JYIX01000032.1"/>
</dbReference>
<dbReference type="PATRIC" id="fig|582680.6.peg.1550"/>